<dbReference type="GO" id="GO:0043041">
    <property type="term" value="P:amino acid activation for nonribosomal peptide biosynthetic process"/>
    <property type="evidence" value="ECO:0007669"/>
    <property type="project" value="TreeGrafter"/>
</dbReference>
<dbReference type="Gene3D" id="3.40.50.980">
    <property type="match status" value="8"/>
</dbReference>
<dbReference type="InterPro" id="IPR001242">
    <property type="entry name" value="Condensation_dom"/>
</dbReference>
<dbReference type="SUPFAM" id="SSF47336">
    <property type="entry name" value="ACP-like"/>
    <property type="match status" value="6"/>
</dbReference>
<dbReference type="FunFam" id="1.10.1200.10:FF:000016">
    <property type="entry name" value="Non-ribosomal peptide synthase"/>
    <property type="match status" value="5"/>
</dbReference>
<dbReference type="InterPro" id="IPR020802">
    <property type="entry name" value="TesA-like"/>
</dbReference>
<feature type="domain" description="Carrier" evidence="7">
    <location>
        <begin position="2572"/>
        <end position="2646"/>
    </location>
</feature>
<dbReference type="PANTHER" id="PTHR45527">
    <property type="entry name" value="NONRIBOSOMAL PEPTIDE SYNTHETASE"/>
    <property type="match status" value="1"/>
</dbReference>
<dbReference type="CDD" id="cd12117">
    <property type="entry name" value="A_NRPS_Srf_like"/>
    <property type="match status" value="1"/>
</dbReference>
<evidence type="ECO:0000313" key="9">
    <source>
        <dbReference type="Proteomes" id="UP000295680"/>
    </source>
</evidence>
<dbReference type="Pfam" id="PF00550">
    <property type="entry name" value="PP-binding"/>
    <property type="match status" value="6"/>
</dbReference>
<dbReference type="InterPro" id="IPR009081">
    <property type="entry name" value="PP-bd_ACP"/>
</dbReference>
<evidence type="ECO:0000256" key="6">
    <source>
        <dbReference type="ARBA" id="ARBA00023194"/>
    </source>
</evidence>
<evidence type="ECO:0000256" key="5">
    <source>
        <dbReference type="ARBA" id="ARBA00022737"/>
    </source>
</evidence>
<dbReference type="InterPro" id="IPR010071">
    <property type="entry name" value="AA_adenyl_dom"/>
</dbReference>
<dbReference type="Pfam" id="PF00501">
    <property type="entry name" value="AMP-binding"/>
    <property type="match status" value="6"/>
</dbReference>
<dbReference type="GO" id="GO:0044550">
    <property type="term" value="P:secondary metabolite biosynthetic process"/>
    <property type="evidence" value="ECO:0007669"/>
    <property type="project" value="UniProtKB-ARBA"/>
</dbReference>
<dbReference type="PANTHER" id="PTHR45527:SF1">
    <property type="entry name" value="FATTY ACID SYNTHASE"/>
    <property type="match status" value="1"/>
</dbReference>
<dbReference type="SUPFAM" id="SSF56801">
    <property type="entry name" value="Acetyl-CoA synthetase-like"/>
    <property type="match status" value="6"/>
</dbReference>
<dbReference type="FunFam" id="3.30.300.30:FF:000010">
    <property type="entry name" value="Enterobactin synthetase component F"/>
    <property type="match status" value="4"/>
</dbReference>
<dbReference type="SMART" id="SM00824">
    <property type="entry name" value="PKS_TE"/>
    <property type="match status" value="1"/>
</dbReference>
<dbReference type="Proteomes" id="UP000295680">
    <property type="component" value="Unassembled WGS sequence"/>
</dbReference>
<comment type="similarity">
    <text evidence="2">Belongs to the ATP-dependent AMP-binding enzyme family.</text>
</comment>
<keyword evidence="6" id="KW-0045">Antibiotic biosynthesis</keyword>
<dbReference type="FunFam" id="3.40.50.980:FF:000002">
    <property type="entry name" value="Enterobactin synthetase component F"/>
    <property type="match status" value="1"/>
</dbReference>
<dbReference type="InterPro" id="IPR042099">
    <property type="entry name" value="ANL_N_sf"/>
</dbReference>
<dbReference type="SUPFAM" id="SSF52777">
    <property type="entry name" value="CoA-dependent acyltransferases"/>
    <property type="match status" value="12"/>
</dbReference>
<dbReference type="RefSeq" id="WP_132115642.1">
    <property type="nucleotide sequence ID" value="NZ_SLWS01000003.1"/>
</dbReference>
<dbReference type="Pfam" id="PF00668">
    <property type="entry name" value="Condensation"/>
    <property type="match status" value="6"/>
</dbReference>
<evidence type="ECO:0000256" key="1">
    <source>
        <dbReference type="ARBA" id="ARBA00001957"/>
    </source>
</evidence>
<evidence type="ECO:0000256" key="4">
    <source>
        <dbReference type="ARBA" id="ARBA00022553"/>
    </source>
</evidence>
<keyword evidence="5" id="KW-0677">Repeat</keyword>
<proteinExistence type="inferred from homology"/>
<dbReference type="CDD" id="cd05930">
    <property type="entry name" value="A_NRPS"/>
    <property type="match status" value="2"/>
</dbReference>
<dbReference type="GO" id="GO:0017000">
    <property type="term" value="P:antibiotic biosynthetic process"/>
    <property type="evidence" value="ECO:0007669"/>
    <property type="project" value="UniProtKB-KW"/>
</dbReference>
<dbReference type="FunFam" id="3.40.50.980:FF:000001">
    <property type="entry name" value="Non-ribosomal peptide synthetase"/>
    <property type="match status" value="4"/>
</dbReference>
<dbReference type="InterPro" id="IPR010060">
    <property type="entry name" value="NRPS_synth"/>
</dbReference>
<dbReference type="Gene3D" id="3.30.559.30">
    <property type="entry name" value="Nonribosomal peptide synthetase, condensation domain"/>
    <property type="match status" value="6"/>
</dbReference>
<dbReference type="GO" id="GO:0003824">
    <property type="term" value="F:catalytic activity"/>
    <property type="evidence" value="ECO:0007669"/>
    <property type="project" value="InterPro"/>
</dbReference>
<dbReference type="PROSITE" id="PS50075">
    <property type="entry name" value="CARRIER"/>
    <property type="match status" value="6"/>
</dbReference>
<dbReference type="GO" id="GO:0072330">
    <property type="term" value="P:monocarboxylic acid biosynthetic process"/>
    <property type="evidence" value="ECO:0007669"/>
    <property type="project" value="UniProtKB-ARBA"/>
</dbReference>
<feature type="domain" description="Carrier" evidence="7">
    <location>
        <begin position="6059"/>
        <end position="6133"/>
    </location>
</feature>
<feature type="domain" description="Carrier" evidence="7">
    <location>
        <begin position="497"/>
        <end position="572"/>
    </location>
</feature>
<organism evidence="8 9">
    <name type="scientific">Actinocrispum wychmicini</name>
    <dbReference type="NCBI Taxonomy" id="1213861"/>
    <lineage>
        <taxon>Bacteria</taxon>
        <taxon>Bacillati</taxon>
        <taxon>Actinomycetota</taxon>
        <taxon>Actinomycetes</taxon>
        <taxon>Pseudonocardiales</taxon>
        <taxon>Pseudonocardiaceae</taxon>
        <taxon>Actinocrispum</taxon>
    </lineage>
</organism>
<comment type="caution">
    <text evidence="8">The sequence shown here is derived from an EMBL/GenBank/DDBJ whole genome shotgun (WGS) entry which is preliminary data.</text>
</comment>
<sequence>MTDFDRTGTMTLPALFSQRAQRTPDRTAVVSGDVSVSYRDLNERANRLAHLLIDRGVGTESVVAVTLPRGVDVVVALLAITKAGAAYLPLDPSYPLSRRDFMLADAKPTVWLTDLVQPSEIPVVCLDDVELAGQPATDPDVPGLPDRLAYVMYTSGSMGTPKGVMATDADVVALAADQRFRTETPARTLVHSPQSFDASTFEIWVTLLTGGQLVLAPAGDLTLDSLAEVITTGEVTRVWLTAGLFSLLAQENPGCLHDVDQVWAGGDVLPAAAVRRVLEHCPGTTVVNGYGPTETTTFATSHAVDQQVGESVPIGRALDGMRTYVLDDSLEPASEGELYIAGAGLARGYLNRAALTAERFVADPFDVGARMYRSGDLVRVDAHGDIEFVGRADEQVKIRGYRIELGEVQAAVAALPEVAQAVVIAREDQPGDRRLVAYVVPADGASPELAEVREKLELPGFMLPAALVVLPAFPLTANGKVDRRALPAPQVTGTGRAARDHREQALCDVFAEVLGLPRVGIDDDFLLLGGHSLLAMRAASRIRAALGVEMTVGMLFEARTVAALAERLDGAAEARARLQPMTRPTPLPLSAGQRRLWFLNQLEGPSATYNISLQLKLSGELNVKALRAALGDVVARHESLRTVFPHVDGTACQVVLPDATIELATASASSGGLRELMAAEAAGGFDLAVDLPLRATLYTLADREHVLLLVFHHIAADGWSMAPLTRDLSEAYAARHGGKAPNWRPLPVQYADYALWQHDVLGADDDPATLAAGQLEFWRTALAGLPDEISLPADRPRPPKASYHGRTVPFTVDAELHQGLLRVAQQNQTSLFMVLHTALAALLTRLGAGTDIPIGTAVAGRADEQLDDLVGFFVNDLVLRTDTAGDPTFAELLRRVRDTDLAAFAHADLPFERLVEILNPQRSLSRHPLFQTMLVLQNVPKSTVDIPGLAVAAALDNLDVAKFDLSFYFDEQAGPPMTGVVEYSTGLFDERTARAMADRLLRVLDAMVTSLDQPISEVETLSAAEREQVLVTFNDTARDVPATDVTLLFAERVAADPDATALIAGDETLTYAQLNAAANRLAHYLVKQGAGPERFVALMLPPGVQLVTALLAVLKCGAAYLPIDPDYPADRVAYMLDDAAPALTLRELPDLTGYPEHDLGIVPEQDSAAYVIYTSGSTGRPKGVVIPRDALVNFQLSMAERFALEPGDRLLAVTTIAFDIAALEMYLPLISGATVVVADRETVRDPALLSALAVRTGATIMQATPSLWQALTSSHPDEIRGIRMLVGGEALPAALARAMYDVGSEVTNLYGPTETTIWSTMSTVDRTAPTIGRPIWNTQVYLLDAALRLVPPGVPGELYIAGDGIARGYHNRAELTAQRFVANPFAREGARMYRTGDVARWGSDGTLDFIGRVDHQVKIRGYRVELGEIEAACVAHPEVTQATVLAREDNPGDLRLVAYLVGAHGRPDLGDVRKAIASVLPEYMVPSAIVSLERFPLTPNGKLDRKALPKPESVAPDDLYAAGHDATTRGPRSLREQVLCELFAEVLGVPSVGVHDDFFARGGHSLLAIRLVSRVRAVFGTELRIQRLFESPTVAQLVEAIGDTRSDRVELGAVARPAELPLTDGQRRLWFLNRFEDVPAMYNIPLALKLHGPVDRDALAAAVDDLMARHESLRTVYPELDGAPTQRILDDAPTAFAVRVVHRDDLDAELTLAASRGFDLAVEPPFRATLFAVAPQEHVLLLVLHHIGADGPSTSPLTRDLSTAYTSRRAGREPQWSTLPVQYPDFALWHQNVVDDLMAGQLDYWSDALAGLPEGLDLPTDRPRPMEASYRGDAVELRISAEQHRRIAEVARAHGATVFMAMHAALATVLTRFGGGTDIPIGSPVGTRTQDALDDVVGFFVNTLVLRTDTAGDPTFADLLARVRGAALGAFAHPDLPFERLVSRLAPARSLARHPLFQVMLAFQEEPEWHWDVPGMCADLSVVPTGIARFDLALDLVEKRGSGGIEGKLEYSSDLFDRDTAQRLADCVLRVLELAIAEPDKPITDLDVLSPDERSRVLVDWNSSPTSADPAPLPDLVQAQVAKTPDATAVSFEGQELTYAELNSAANRLARVLIARGAGPECVVALAMPRSLEMIVVWLAVLKTGAAYLPVDANYPAERIRFMIEDAKPMLLVTTSAIAADLPESSAEMVLVDALAAQLTAVLSTNPTDADRTSPLSVDNTAYVIYTSGSTGRPKGVAVTHRGVAGVAGAHIDGLRLDEHSRFLLAVSISFDVSMADIAMTLLSGAALVIPGPRHHMAGEDLASLIEHNAVTHTDLVATMLSSLPTTDLPSLRGLVVGGEALSLEQARKWTPGRRLLHVYGPTESTVVATMSDPAGPDQAPPMGHPIQDVNAYVLDARLQPVPEGVPGELYLAGNGLARGYLNRPSLTGERFVASPYGPRGTRMYRTGDLVKWRMDGNLEFVGRADHQVKVRGFRIELGEIEAALARLPEVAQTAVIVREDRPGERRLVGYVVPAPGAQPELKAMRARLAAELPDYMVPSAIAVLDELPLSANGKLDRDALPAATAEVSGRGPRTPVETILCDLFAEVLGLARVGIDDGFFDLGGDSIVSLQLVSKARRAGLRFTVRELFDRKTVAQLASVVTVSSSTPTVSTSDAGEVPLTPIMHWLRSRGGPIEGFYQSVTVSTPPSIDLDGITAALQALIDHHDALRAKLTRTAGVWRLDVLPVGEVSAAGLVGDLRFDPDAGVMLKAVWSDDRLLVGVHHLVVDGVSLRIIAADLESAMDDVVAGRTPALDPVGTSLRSWAQGLQTVANSPDRVAELPHWLDVLDTPDSLLGKENLDPKRDLVSTGRTITASLPPERTQPILTTVPAAFHGGVDDVLVTALGIAVAAWRRRRGVADVRKVLIDLEGHGREDVIDGVDLARTVGWFTTVHPVAVDLGDVDWADVWAAGPSLGEIVKRTKEKLRSVPDKGMGYGMLRYLNPQTALTLAAARAPQIEFNYLGRFPISDDTAGQIGGDEDHGMPFAHTLEVNAYTEDHADGPRLVVSWSWPSALLDEPDVRELSELWFDALSALTRHVDGASGSHTPSDFGLVSLTQQQIDSLESARPGIVDVWPLTPLQEGFLFHASFEDDVYTTQLVLNVDGVLDVPAFRGAVAAVLRRYANLRAGFFSQGLDRPVQFVLGEVEPPVDVVDLSDRPEESDDVLAADRDRRFDVTAPPLLRCTIVKLGDEHHRIAITAHHILMDGWSLPLLLADLFDYYRGTDADLSPVTSYRDYLRWLSTQDREAALRGWREVLDGVVEPTLVAPRAVGQSGVKSENVTVELTEEISDRVRALARGQGLTLNTVVQGAWAILIGYLTGRDDVLFGITVSGRPAEIDGVETIVGLLINTLPVRVDLDPARSCADMLAGLSDQLARLTDNVSVGLVELQRLVGVRELFDTMTVLENYPGDWADRVGGLRITGMDSHDAIHYPLGLAAIPGDRLALRLNYRPDVYEQSEAVAIGERLAAVFELLVTDPQRRIGSLDLLTEREVRALPTPREAFDFVSLPALISAQAAKTPDAVAVSSATESLTYAELETRANRLAHKLIAAGVGPEQRVAVAIPRSVDLVVALLAVVKAGGAYVPIDPDYPADRIEYMLADAAPTLVLTAADADGPVTAPQVTIEPANPVYTIYTSGSSGRPKGVVVEHRGLADYLAWARDAYPSATGASLLHTSVSFDLTVTSLWVPLTVGGQVRVGTLDEPVGPVSLLKATPSHLAMMPASGDVPTGELVLGGEQLRGPAVAEWRRGHPDVTVINSYGPSEITVSCTEFRVQPGDTVDDDVLPIGRPIGTTGVYVLDGSLRRVPPGVPGELYVSGPGVARGYWDRPGLTASRFVADPFAGAGERMYRTGDVVRWDADGRLVFVGRADFQVKVRGFRIELEEVEAALAAQPGVTGAAVLVDEDRLIGYVTPADVVGVREGLRAVLPDYMVPSILIALDEFPLSPNGKLDRTALPAPEGTAGTGRAPATPQEEILCEIFAEVLGVSGVGVDDNFFELGGHSLLIMRLINRIREVLSAELSIRALFDAPTVSGVAGLLSGVGTARAGVARVQRPEVVPLSFAQHRLWFLNRFEGAEAVYNMPFAVRLRGELDSPALTQAVRDVAQRHEVLRTVFPVVDGEPTQVVTDDTVDVRWVDTPEMTVADAVRAGFDLRVDVPMRVWVFTEAPDVHVLLVVLHHIAGDGWSWAPFVRDLSTAYAARRGGEAPGWQALPVQYVDYTLWQRQVLGSEADPDSVLSAQTAFWTDALADLPAEITLPTDRPRPVTPTYRAASLPVNLDPTIHTGLLDVARGCHATLFMVLQSGLAALLSRFGAGQDIPIGTPVAGRTDSALHDLVGCFLNTLVLRTDVSGSPSLRDLVTRVRGVDLAAFAHQDMPFERLVELVNPDRSPARHPLFQVMFVLHNNEPAVWELPGLDVGEVGVGVDTAKFDLALALAETHDGLTGEITYNPDLFDSTTVQRIVDAYTQLLAAAVADPDRPLDHIDVISSHDRHWLAAINDTAHSYPSVTFPELFTAQAAKTPNTRAVVSDSDSLTYAELAERANRLARLLISRGVGPDTPVAVAMHHSAELVVAAMAVTVAGGVYVPVDPGHPTARVQGILADAAPALILSTSDISIDALNIDDPDVMALVQAQSSEPITDADRMCPLTPANLAYVIYTSGSTGRPKGVGIPHRALIANLDWMQGKYALSRGDRMLLKTTIAFDASVWELFWPLITGAGIVTSRQGGHRDPGYLADLIDRQRVTAAFFVPSLLRVMLAEPGAARCDSLRHLLVGGEALPGDLAEGFGRVFAGSLTNVYGPTETTIAVAVKSDVTGAEGPTVALGGPGANTRAYVLDDQLRLVPPGVVGELYVAGDQLGRGYANRLGLTAERFVACPFGGAGERMYRTGDLVRWNRDGELVFAGRADFQVKVRGFRIELGEIEAVLASHPLVRQAYVTVHGTGESARLVAHVTASEVDSRELRDFAAISLPEYMVPTALVVMDEFPLTPNGKVDRAALPVPDLAVVSSRAPATPQEAILCQIFAEVLGLPSVGVDDNFFELGGHSLLITRVVNKIRGTLGVELPIRVLFDSPTVGGIVDAVSGGGGARAGVVRVERPEVVPLSFAQRRLWFLNRFEDGEAVYNVPFAVRLRGPVDRDALAWAVRDVVDRHEVLRTVFPVIDGEPTQLVTAGTVDIQWVDTSDALLEAARTRFDLCTDLPMRAWVFTEAPDEHVLLVVLHHIASDGWSLRPFVADLSTAYAARCAGEAPGWVPLPVQYADYTMWQQRVLGSEEDSGSVLGAQVAFWTDALAGLPAEITLPVDRPRPATPSYRADSLELTFSPSVHTRLLEVAKECNATLFMVLQSALVALLSRFGAGQDIPIGTPIAGRTDGSLDDLVGCFLNTLVLRTDVSGSPSFRDLVGRVRGVDLAAYANQDMPFERLVELVNPERSQARHPLFQVMLVLQNNAPAVWTLPGLDVSEVDVDVHGVKFDMLLAMAESAAGLEGVLTYNPDLFDSSTMARVVSGFTRLVEAAVADPDTPVDQISVIDPADRDRLDAINATAHDLEFDGTLTELLETAAVRHADRTALVVDSESLTYKELHERANRLAHSLIAAGVAPEHRVAVAIPRSAELVVALLAVLKAGGAYVPIDPDYPADRIEFMLADAAPTLLLTPSSITDDGPATAPEVDVDPANPAYMIYTSGSTGRPKGAVVPHRGIVNRLLWMQHEYQLTTKDRVLQKTPSGFDVSVWEFFWPLIQGATLVMAKPDGHKDPRYLAQLIQSSQITTLHFVPSMLRVFLAEPTAAECTSLRRVICSGEALPRELADQFLGILDAELHNLYGPTEASVDVTYTPITATGGPVPIGRPVWNTGAYVLDSGLRPVPPGVLGELYISGVQLARGYWGRASLTATRFVADPFAGGGERMYRTGDVVRWNSDGQLVFVGRADFQVKIRGFRVELEEVEAVLARQPGVSGAAVLVREDRLVGYVTPADVDITAIREGLRTVLPEFMVPSLVMALDEFPLTPNGKLNRNALPAPEVGTGTGRGPTSVHEDVLCQILAEVLGVPVGVDDDFFELGGHSLLIMRVVNKVRETLGVELSIRALFDTPTAATLAASLGVARSGDLDVLMSVRAAGERAPLFCVHPAAGTGWVYSGLLRYVSDRPVHVLQAPGLSAPDDHPASVEDMAARYVAELRNVQASGPYHLLGWSFGGVVAHAMATLLQREGDEVATLTLVDSYPVGGRQIDLSPEQALASMLASLGIEPGAPALTTVDAMELLAAAKSPVAGLGEDVLAAMARVYAENTAMMTRFVPEVFKGDMLHFAANSGLSPDSWQSYVDGMVRCHQVDSTHGRMLQPGPLGEIGPVLAATLSEDE</sequence>
<dbReference type="NCBIfam" id="NF003417">
    <property type="entry name" value="PRK04813.1"/>
    <property type="match status" value="6"/>
</dbReference>
<dbReference type="GO" id="GO:0031177">
    <property type="term" value="F:phosphopantetheine binding"/>
    <property type="evidence" value="ECO:0007669"/>
    <property type="project" value="InterPro"/>
</dbReference>
<keyword evidence="4" id="KW-0597">Phosphoprotein</keyword>
<dbReference type="InterPro" id="IPR029058">
    <property type="entry name" value="AB_hydrolase_fold"/>
</dbReference>
<keyword evidence="3" id="KW-0596">Phosphopantetheine</keyword>
<dbReference type="PROSITE" id="PS00455">
    <property type="entry name" value="AMP_BINDING"/>
    <property type="match status" value="4"/>
</dbReference>
<dbReference type="Pfam" id="PF13193">
    <property type="entry name" value="AMP-binding_C"/>
    <property type="match status" value="6"/>
</dbReference>
<dbReference type="InterPro" id="IPR036736">
    <property type="entry name" value="ACP-like_sf"/>
</dbReference>
<dbReference type="GO" id="GO:0008610">
    <property type="term" value="P:lipid biosynthetic process"/>
    <property type="evidence" value="ECO:0007669"/>
    <property type="project" value="UniProtKB-ARBA"/>
</dbReference>
<dbReference type="InterPro" id="IPR023213">
    <property type="entry name" value="CAT-like_dom_sf"/>
</dbReference>
<evidence type="ECO:0000313" key="8">
    <source>
        <dbReference type="EMBL" id="TCO60560.1"/>
    </source>
</evidence>
<dbReference type="EMBL" id="SLWS01000003">
    <property type="protein sequence ID" value="TCO60560.1"/>
    <property type="molecule type" value="Genomic_DNA"/>
</dbReference>
<dbReference type="FunFam" id="3.30.559.10:FF:000012">
    <property type="entry name" value="Non-ribosomal peptide synthetase"/>
    <property type="match status" value="1"/>
</dbReference>
<dbReference type="Gene3D" id="3.40.50.1820">
    <property type="entry name" value="alpha/beta hydrolase"/>
    <property type="match status" value="1"/>
</dbReference>
<dbReference type="FunFam" id="1.10.1200.10:FF:000005">
    <property type="entry name" value="Nonribosomal peptide synthetase 1"/>
    <property type="match status" value="1"/>
</dbReference>
<dbReference type="NCBIfam" id="TIGR01733">
    <property type="entry name" value="AA-adenyl-dom"/>
    <property type="match status" value="6"/>
</dbReference>
<dbReference type="OrthoDB" id="2472181at2"/>
<evidence type="ECO:0000256" key="3">
    <source>
        <dbReference type="ARBA" id="ARBA00022450"/>
    </source>
</evidence>
<evidence type="ECO:0000259" key="7">
    <source>
        <dbReference type="PROSITE" id="PS50075"/>
    </source>
</evidence>
<feature type="domain" description="Carrier" evidence="7">
    <location>
        <begin position="4005"/>
        <end position="4080"/>
    </location>
</feature>
<gene>
    <name evidence="8" type="ORF">EV192_103135</name>
</gene>
<dbReference type="CDD" id="cd17646">
    <property type="entry name" value="A_NRPS_AB3403-like"/>
    <property type="match status" value="2"/>
</dbReference>
<evidence type="ECO:0000256" key="2">
    <source>
        <dbReference type="ARBA" id="ARBA00006432"/>
    </source>
</evidence>
<dbReference type="FunFam" id="2.30.38.10:FF:000001">
    <property type="entry name" value="Non-ribosomal peptide synthetase PvdI"/>
    <property type="match status" value="5"/>
</dbReference>
<name>A0A4V2S7M7_9PSEU</name>
<dbReference type="Gene3D" id="3.30.559.10">
    <property type="entry name" value="Chloramphenicol acetyltransferase-like domain"/>
    <property type="match status" value="6"/>
</dbReference>
<dbReference type="Gene3D" id="3.30.300.30">
    <property type="match status" value="6"/>
</dbReference>
<dbReference type="NCBIfam" id="TIGR01720">
    <property type="entry name" value="NRPS-para261"/>
    <property type="match status" value="1"/>
</dbReference>
<dbReference type="PROSITE" id="PS00012">
    <property type="entry name" value="PHOSPHOPANTETHEINE"/>
    <property type="match status" value="5"/>
</dbReference>
<accession>A0A4V2S7M7</accession>
<keyword evidence="9" id="KW-1185">Reference proteome</keyword>
<dbReference type="GO" id="GO:0005737">
    <property type="term" value="C:cytoplasm"/>
    <property type="evidence" value="ECO:0007669"/>
    <property type="project" value="TreeGrafter"/>
</dbReference>
<feature type="domain" description="Carrier" evidence="7">
    <location>
        <begin position="5045"/>
        <end position="5120"/>
    </location>
</feature>
<dbReference type="SUPFAM" id="SSF53474">
    <property type="entry name" value="alpha/beta-Hydrolases"/>
    <property type="match status" value="1"/>
</dbReference>
<protein>
    <submittedName>
        <fullName evidence="8">Non-ribosomal peptide synthase protein (TIGR01720 family)/amino acid adenylation domain-containing protein</fullName>
    </submittedName>
</protein>
<dbReference type="InterPro" id="IPR025110">
    <property type="entry name" value="AMP-bd_C"/>
</dbReference>
<dbReference type="InterPro" id="IPR020845">
    <property type="entry name" value="AMP-binding_CS"/>
</dbReference>
<dbReference type="Gene3D" id="2.30.38.10">
    <property type="entry name" value="Luciferase, Domain 3"/>
    <property type="match status" value="4"/>
</dbReference>
<dbReference type="InterPro" id="IPR006162">
    <property type="entry name" value="Ppantetheine_attach_site"/>
</dbReference>
<dbReference type="InterPro" id="IPR000873">
    <property type="entry name" value="AMP-dep_synth/lig_dom"/>
</dbReference>
<dbReference type="CDD" id="cd19540">
    <property type="entry name" value="LCL_NRPS-like"/>
    <property type="match status" value="4"/>
</dbReference>
<dbReference type="SMART" id="SM00823">
    <property type="entry name" value="PKS_PP"/>
    <property type="match status" value="6"/>
</dbReference>
<dbReference type="NCBIfam" id="NF004282">
    <property type="entry name" value="PRK05691.1"/>
    <property type="match status" value="5"/>
</dbReference>
<dbReference type="InterPro" id="IPR045851">
    <property type="entry name" value="AMP-bd_C_sf"/>
</dbReference>
<dbReference type="Gene3D" id="1.10.1200.10">
    <property type="entry name" value="ACP-like"/>
    <property type="match status" value="5"/>
</dbReference>
<reference evidence="8 9" key="1">
    <citation type="submission" date="2019-03" db="EMBL/GenBank/DDBJ databases">
        <title>Genomic Encyclopedia of Type Strains, Phase IV (KMG-IV): sequencing the most valuable type-strain genomes for metagenomic binning, comparative biology and taxonomic classification.</title>
        <authorList>
            <person name="Goeker M."/>
        </authorList>
    </citation>
    <scope>NUCLEOTIDE SEQUENCE [LARGE SCALE GENOMIC DNA]</scope>
    <source>
        <strain evidence="8 9">DSM 45934</strain>
    </source>
</reference>
<dbReference type="FunFam" id="3.40.50.12780:FF:000012">
    <property type="entry name" value="Non-ribosomal peptide synthetase"/>
    <property type="match status" value="4"/>
</dbReference>
<dbReference type="InterPro" id="IPR020806">
    <property type="entry name" value="PKS_PP-bd"/>
</dbReference>
<dbReference type="Gene3D" id="3.40.50.12780">
    <property type="entry name" value="N-terminal domain of ligase-like"/>
    <property type="match status" value="2"/>
</dbReference>
<dbReference type="CDD" id="cd19543">
    <property type="entry name" value="DCL_NRPS"/>
    <property type="match status" value="1"/>
</dbReference>
<dbReference type="InterPro" id="IPR001031">
    <property type="entry name" value="Thioesterase"/>
</dbReference>
<feature type="domain" description="Carrier" evidence="7">
    <location>
        <begin position="1530"/>
        <end position="1605"/>
    </location>
</feature>
<dbReference type="Pfam" id="PF00975">
    <property type="entry name" value="Thioesterase"/>
    <property type="match status" value="1"/>
</dbReference>
<comment type="cofactor">
    <cofactor evidence="1">
        <name>pantetheine 4'-phosphate</name>
        <dbReference type="ChEBI" id="CHEBI:47942"/>
    </cofactor>
</comment>